<name>A0ABN1VTN7_9PSEU</name>
<gene>
    <name evidence="3" type="ORF">GCM10009675_51440</name>
</gene>
<feature type="compositionally biased region" description="Basic and acidic residues" evidence="1">
    <location>
        <begin position="101"/>
        <end position="110"/>
    </location>
</feature>
<dbReference type="SMART" id="SM00530">
    <property type="entry name" value="HTH_XRE"/>
    <property type="match status" value="1"/>
</dbReference>
<evidence type="ECO:0000259" key="2">
    <source>
        <dbReference type="PROSITE" id="PS50943"/>
    </source>
</evidence>
<dbReference type="Gene3D" id="1.10.260.40">
    <property type="entry name" value="lambda repressor-like DNA-binding domains"/>
    <property type="match status" value="1"/>
</dbReference>
<dbReference type="InterPro" id="IPR010982">
    <property type="entry name" value="Lambda_DNA-bd_dom_sf"/>
</dbReference>
<dbReference type="CDD" id="cd00093">
    <property type="entry name" value="HTH_XRE"/>
    <property type="match status" value="1"/>
</dbReference>
<proteinExistence type="predicted"/>
<reference evidence="4" key="1">
    <citation type="journal article" date="2019" name="Int. J. Syst. Evol. Microbiol.">
        <title>The Global Catalogue of Microorganisms (GCM) 10K type strain sequencing project: providing services to taxonomists for standard genome sequencing and annotation.</title>
        <authorList>
            <consortium name="The Broad Institute Genomics Platform"/>
            <consortium name="The Broad Institute Genome Sequencing Center for Infectious Disease"/>
            <person name="Wu L."/>
            <person name="Ma J."/>
        </authorList>
    </citation>
    <scope>NUCLEOTIDE SEQUENCE [LARGE SCALE GENOMIC DNA]</scope>
    <source>
        <strain evidence="4">JCM 13022</strain>
    </source>
</reference>
<sequence>MTVLLREAIGDRLRHARTTRQRTLRDISRVARVSLGYLSEVERGQKEASSELLASICEALDLPLSDLLVSVAGDVSALDSVDAVGGVDAPVEPAVDGADTTADRGADVGEAHASAASGREGFEGGSLVTGPVGDELTDLQLSPVLRTTIHQPEAKAALVA</sequence>
<feature type="region of interest" description="Disordered" evidence="1">
    <location>
        <begin position="92"/>
        <end position="129"/>
    </location>
</feature>
<evidence type="ECO:0000313" key="4">
    <source>
        <dbReference type="Proteomes" id="UP001500467"/>
    </source>
</evidence>
<keyword evidence="4" id="KW-1185">Reference proteome</keyword>
<protein>
    <submittedName>
        <fullName evidence="3">Helix-turn-helix transcriptional regulator</fullName>
    </submittedName>
</protein>
<dbReference type="InterPro" id="IPR001387">
    <property type="entry name" value="Cro/C1-type_HTH"/>
</dbReference>
<dbReference type="RefSeq" id="WP_253853688.1">
    <property type="nucleotide sequence ID" value="NZ_BAAALM010000024.1"/>
</dbReference>
<dbReference type="Proteomes" id="UP001500467">
    <property type="component" value="Unassembled WGS sequence"/>
</dbReference>
<accession>A0ABN1VTN7</accession>
<dbReference type="Pfam" id="PF13560">
    <property type="entry name" value="HTH_31"/>
    <property type="match status" value="1"/>
</dbReference>
<feature type="domain" description="HTH cro/C1-type" evidence="2">
    <location>
        <begin position="13"/>
        <end position="67"/>
    </location>
</feature>
<dbReference type="SUPFAM" id="SSF47413">
    <property type="entry name" value="lambda repressor-like DNA-binding domains"/>
    <property type="match status" value="1"/>
</dbReference>
<dbReference type="PROSITE" id="PS50943">
    <property type="entry name" value="HTH_CROC1"/>
    <property type="match status" value="1"/>
</dbReference>
<dbReference type="EMBL" id="BAAALM010000024">
    <property type="protein sequence ID" value="GAA1222245.1"/>
    <property type="molecule type" value="Genomic_DNA"/>
</dbReference>
<organism evidence="3 4">
    <name type="scientific">Prauserella alba</name>
    <dbReference type="NCBI Taxonomy" id="176898"/>
    <lineage>
        <taxon>Bacteria</taxon>
        <taxon>Bacillati</taxon>
        <taxon>Actinomycetota</taxon>
        <taxon>Actinomycetes</taxon>
        <taxon>Pseudonocardiales</taxon>
        <taxon>Pseudonocardiaceae</taxon>
        <taxon>Prauserella</taxon>
    </lineage>
</organism>
<comment type="caution">
    <text evidence="3">The sequence shown here is derived from an EMBL/GenBank/DDBJ whole genome shotgun (WGS) entry which is preliminary data.</text>
</comment>
<evidence type="ECO:0000313" key="3">
    <source>
        <dbReference type="EMBL" id="GAA1222245.1"/>
    </source>
</evidence>
<evidence type="ECO:0000256" key="1">
    <source>
        <dbReference type="SAM" id="MobiDB-lite"/>
    </source>
</evidence>